<gene>
    <name evidence="17" type="ORF">X975_19655</name>
</gene>
<dbReference type="SMART" id="SM00220">
    <property type="entry name" value="S_TKc"/>
    <property type="match status" value="1"/>
</dbReference>
<protein>
    <recommendedName>
        <fullName evidence="14">Aurora kinase</fullName>
        <ecNumber evidence="14">2.7.11.1</ecNumber>
    </recommendedName>
</protein>
<name>A0A087TXG4_STEMI</name>
<dbReference type="InterPro" id="IPR000719">
    <property type="entry name" value="Prot_kinase_dom"/>
</dbReference>
<evidence type="ECO:0000256" key="2">
    <source>
        <dbReference type="ARBA" id="ARBA00022527"/>
    </source>
</evidence>
<evidence type="ECO:0000313" key="17">
    <source>
        <dbReference type="EMBL" id="KFM69803.1"/>
    </source>
</evidence>
<dbReference type="FunFam" id="1.10.510.10:FF:000235">
    <property type="entry name" value="Serine/threonine-protein kinase ark1"/>
    <property type="match status" value="1"/>
</dbReference>
<evidence type="ECO:0000259" key="16">
    <source>
        <dbReference type="PROSITE" id="PS50011"/>
    </source>
</evidence>
<dbReference type="PROSITE" id="PS50011">
    <property type="entry name" value="PROTEIN_KINASE_DOM"/>
    <property type="match status" value="1"/>
</dbReference>
<comment type="catalytic activity">
    <reaction evidence="8 14">
        <text>L-seryl-[protein] + ATP = O-phospho-L-seryl-[protein] + ADP + H(+)</text>
        <dbReference type="Rhea" id="RHEA:17989"/>
        <dbReference type="Rhea" id="RHEA-COMP:9863"/>
        <dbReference type="Rhea" id="RHEA-COMP:11604"/>
        <dbReference type="ChEBI" id="CHEBI:15378"/>
        <dbReference type="ChEBI" id="CHEBI:29999"/>
        <dbReference type="ChEBI" id="CHEBI:30616"/>
        <dbReference type="ChEBI" id="CHEBI:83421"/>
        <dbReference type="ChEBI" id="CHEBI:456216"/>
        <dbReference type="EC" id="2.7.11.1"/>
    </reaction>
</comment>
<feature type="binding site" evidence="10">
    <location>
        <position position="187"/>
    </location>
    <ligand>
        <name>ATP</name>
        <dbReference type="ChEBI" id="CHEBI:30616"/>
    </ligand>
</feature>
<evidence type="ECO:0000256" key="11">
    <source>
        <dbReference type="PIRSR" id="PIRSR630616-3"/>
    </source>
</evidence>
<evidence type="ECO:0000256" key="5">
    <source>
        <dbReference type="ARBA" id="ARBA00022777"/>
    </source>
</evidence>
<dbReference type="InterPro" id="IPR011009">
    <property type="entry name" value="Kinase-like_dom_sf"/>
</dbReference>
<dbReference type="OrthoDB" id="377346at2759"/>
<dbReference type="AlphaFoldDB" id="A0A087TXG4"/>
<dbReference type="EMBL" id="KK117199">
    <property type="protein sequence ID" value="KFM69803.1"/>
    <property type="molecule type" value="Genomic_DNA"/>
</dbReference>
<dbReference type="STRING" id="407821.A0A087TXG4"/>
<dbReference type="Gene3D" id="3.30.200.20">
    <property type="entry name" value="Phosphorylase Kinase, domain 1"/>
    <property type="match status" value="1"/>
</dbReference>
<evidence type="ECO:0000256" key="12">
    <source>
        <dbReference type="PROSITE-ProRule" id="PRU10141"/>
    </source>
</evidence>
<evidence type="ECO:0000256" key="8">
    <source>
        <dbReference type="ARBA" id="ARBA00048679"/>
    </source>
</evidence>
<dbReference type="EC" id="2.7.11.1" evidence="14"/>
<dbReference type="PROSITE" id="PS00108">
    <property type="entry name" value="PROTEIN_KINASE_ST"/>
    <property type="match status" value="1"/>
</dbReference>
<dbReference type="FunFam" id="3.30.200.20:FF:000042">
    <property type="entry name" value="Aurora kinase A"/>
    <property type="match status" value="1"/>
</dbReference>
<dbReference type="InterPro" id="IPR017441">
    <property type="entry name" value="Protein_kinase_ATP_BS"/>
</dbReference>
<dbReference type="InterPro" id="IPR030616">
    <property type="entry name" value="Aur-like"/>
</dbReference>
<dbReference type="GO" id="GO:0006325">
    <property type="term" value="P:chromatin organization"/>
    <property type="evidence" value="ECO:0007669"/>
    <property type="project" value="UniProtKB-ARBA"/>
</dbReference>
<organism evidence="17 18">
    <name type="scientific">Stegodyphus mimosarum</name>
    <name type="common">African social velvet spider</name>
    <dbReference type="NCBI Taxonomy" id="407821"/>
    <lineage>
        <taxon>Eukaryota</taxon>
        <taxon>Metazoa</taxon>
        <taxon>Ecdysozoa</taxon>
        <taxon>Arthropoda</taxon>
        <taxon>Chelicerata</taxon>
        <taxon>Arachnida</taxon>
        <taxon>Araneae</taxon>
        <taxon>Araneomorphae</taxon>
        <taxon>Entelegynae</taxon>
        <taxon>Eresoidea</taxon>
        <taxon>Eresidae</taxon>
        <taxon>Stegodyphus</taxon>
    </lineage>
</organism>
<reference evidence="17 18" key="1">
    <citation type="submission" date="2013-11" db="EMBL/GenBank/DDBJ databases">
        <title>Genome sequencing of Stegodyphus mimosarum.</title>
        <authorList>
            <person name="Bechsgaard J."/>
        </authorList>
    </citation>
    <scope>NUCLEOTIDE SEQUENCE [LARGE SCALE GENOMIC DNA]</scope>
</reference>
<keyword evidence="5 14" id="KW-0418">Kinase</keyword>
<evidence type="ECO:0000256" key="4">
    <source>
        <dbReference type="ARBA" id="ARBA00022741"/>
    </source>
</evidence>
<keyword evidence="4 10" id="KW-0547">Nucleotide-binding</keyword>
<feature type="active site" description="Proton acceptor" evidence="9">
    <location>
        <position position="169"/>
    </location>
</feature>
<keyword evidence="6 10" id="KW-0067">ATP-binding</keyword>
<feature type="binding site" evidence="10">
    <location>
        <position position="56"/>
    </location>
    <ligand>
        <name>ATP</name>
        <dbReference type="ChEBI" id="CHEBI:30616"/>
    </ligand>
</feature>
<evidence type="ECO:0000313" key="18">
    <source>
        <dbReference type="Proteomes" id="UP000054359"/>
    </source>
</evidence>
<dbReference type="Pfam" id="PF00069">
    <property type="entry name" value="Pkinase"/>
    <property type="match status" value="1"/>
</dbReference>
<dbReference type="GO" id="GO:0004674">
    <property type="term" value="F:protein serine/threonine kinase activity"/>
    <property type="evidence" value="ECO:0007669"/>
    <property type="project" value="UniProtKB-KW"/>
</dbReference>
<evidence type="ECO:0000256" key="10">
    <source>
        <dbReference type="PIRSR" id="PIRSR630616-2"/>
    </source>
</evidence>
<evidence type="ECO:0000256" key="15">
    <source>
        <dbReference type="SAM" id="MobiDB-lite"/>
    </source>
</evidence>
<evidence type="ECO:0000256" key="6">
    <source>
        <dbReference type="ARBA" id="ARBA00022840"/>
    </source>
</evidence>
<feature type="binding site" evidence="10 12">
    <location>
        <position position="75"/>
    </location>
    <ligand>
        <name>ATP</name>
        <dbReference type="ChEBI" id="CHEBI:30616"/>
    </ligand>
</feature>
<dbReference type="GO" id="GO:0030496">
    <property type="term" value="C:midbody"/>
    <property type="evidence" value="ECO:0007669"/>
    <property type="project" value="UniProtKB-SubCell"/>
</dbReference>
<dbReference type="GO" id="GO:0000070">
    <property type="term" value="P:mitotic sister chromatid segregation"/>
    <property type="evidence" value="ECO:0007669"/>
    <property type="project" value="UniProtKB-ARBA"/>
</dbReference>
<comment type="subcellular location">
    <subcellularLocation>
        <location evidence="1">Midbody</location>
    </subcellularLocation>
</comment>
<dbReference type="GO" id="GO:0005524">
    <property type="term" value="F:ATP binding"/>
    <property type="evidence" value="ECO:0007669"/>
    <property type="project" value="UniProtKB-UniRule"/>
</dbReference>
<feature type="region of interest" description="Disordered" evidence="15">
    <location>
        <begin position="1"/>
        <end position="30"/>
    </location>
</feature>
<dbReference type="Gene3D" id="1.10.510.10">
    <property type="entry name" value="Transferase(Phosphotransferase) domain 1"/>
    <property type="match status" value="1"/>
</dbReference>
<dbReference type="SUPFAM" id="SSF56112">
    <property type="entry name" value="Protein kinase-like (PK-like)"/>
    <property type="match status" value="1"/>
</dbReference>
<feature type="binding site" evidence="10">
    <location>
        <begin position="124"/>
        <end position="126"/>
    </location>
    <ligand>
        <name>ATP</name>
        <dbReference type="ChEBI" id="CHEBI:30616"/>
    </ligand>
</feature>
<evidence type="ECO:0000256" key="3">
    <source>
        <dbReference type="ARBA" id="ARBA00022679"/>
    </source>
</evidence>
<evidence type="ECO:0000256" key="1">
    <source>
        <dbReference type="ARBA" id="ARBA00004214"/>
    </source>
</evidence>
<proteinExistence type="inferred from homology"/>
<dbReference type="PIRSF" id="PIRSF000654">
    <property type="entry name" value="Integrin-linked_kinase"/>
    <property type="match status" value="1"/>
</dbReference>
<keyword evidence="3 14" id="KW-0808">Transferase</keyword>
<feature type="domain" description="Protein kinase" evidence="16">
    <location>
        <begin position="46"/>
        <end position="296"/>
    </location>
</feature>
<dbReference type="OMA" id="YVDHWCL"/>
<evidence type="ECO:0000256" key="7">
    <source>
        <dbReference type="ARBA" id="ARBA00047899"/>
    </source>
</evidence>
<dbReference type="PANTHER" id="PTHR24350">
    <property type="entry name" value="SERINE/THREONINE-PROTEIN KINASE IAL-RELATED"/>
    <property type="match status" value="1"/>
</dbReference>
<feature type="cross-link" description="Glycyl lysine isopeptide (Lys-Gly) (interchain with G-Cter in SUMO2)" evidence="11">
    <location>
        <position position="171"/>
    </location>
</feature>
<feature type="non-terminal residue" evidence="17">
    <location>
        <position position="307"/>
    </location>
</feature>
<feature type="compositionally biased region" description="Polar residues" evidence="15">
    <location>
        <begin position="9"/>
        <end position="30"/>
    </location>
</feature>
<sequence>MNRPLGSAQKMNKVQQSLPKTEQSCNTPCKSSKKIIPMKEFTIDDFDIGRPLGRGKFGRVYLAREKNSQFIVALKVISKTKLIKHRVEKQLLREIEIQSHLRHPNVLRMYGYFHDKKRIYLILEFAAKGELYKSLQKAHHFDETKAATYMAQLANAFKYCHAKNVIHRDIKPENLLLSLAGQIKIADFGWSVHAPSSKRKTMCGTLDYLPPEMLENKVYDSTVDLWCLGVLCYEFLVGSPPFESQSQQDTYKRIRKVDIHFPSHVSDLAKDFIMKLLKKIPSERITLDEMLKHPWVLKNARFEDKEN</sequence>
<dbReference type="GO" id="GO:0030261">
    <property type="term" value="P:chromosome condensation"/>
    <property type="evidence" value="ECO:0007669"/>
    <property type="project" value="UniProtKB-ARBA"/>
</dbReference>
<dbReference type="Proteomes" id="UP000054359">
    <property type="component" value="Unassembled WGS sequence"/>
</dbReference>
<evidence type="ECO:0000256" key="13">
    <source>
        <dbReference type="RuleBase" id="RU000304"/>
    </source>
</evidence>
<dbReference type="GO" id="GO:0032506">
    <property type="term" value="P:cytokinetic process"/>
    <property type="evidence" value="ECO:0007669"/>
    <property type="project" value="UniProtKB-ARBA"/>
</dbReference>
<keyword evidence="2 13" id="KW-0723">Serine/threonine-protein kinase</keyword>
<evidence type="ECO:0000256" key="14">
    <source>
        <dbReference type="RuleBase" id="RU367134"/>
    </source>
</evidence>
<evidence type="ECO:0000256" key="9">
    <source>
        <dbReference type="PIRSR" id="PIRSR630616-1"/>
    </source>
</evidence>
<comment type="similarity">
    <text evidence="14">Belongs to the protein kinase superfamily. Ser/Thr protein kinase family. Aurora subfamily.</text>
</comment>
<feature type="binding site" evidence="10">
    <location>
        <begin position="173"/>
        <end position="174"/>
    </location>
    <ligand>
        <name>ATP</name>
        <dbReference type="ChEBI" id="CHEBI:30616"/>
    </ligand>
</feature>
<keyword evidence="18" id="KW-1185">Reference proteome</keyword>
<dbReference type="CDD" id="cd14007">
    <property type="entry name" value="STKc_Aurora"/>
    <property type="match status" value="1"/>
</dbReference>
<comment type="catalytic activity">
    <reaction evidence="7 14">
        <text>L-threonyl-[protein] + ATP = O-phospho-L-threonyl-[protein] + ADP + H(+)</text>
        <dbReference type="Rhea" id="RHEA:46608"/>
        <dbReference type="Rhea" id="RHEA-COMP:11060"/>
        <dbReference type="Rhea" id="RHEA-COMP:11605"/>
        <dbReference type="ChEBI" id="CHEBI:15378"/>
        <dbReference type="ChEBI" id="CHEBI:30013"/>
        <dbReference type="ChEBI" id="CHEBI:30616"/>
        <dbReference type="ChEBI" id="CHEBI:61977"/>
        <dbReference type="ChEBI" id="CHEBI:456216"/>
        <dbReference type="EC" id="2.7.11.1"/>
    </reaction>
</comment>
<accession>A0A087TXG4</accession>
<dbReference type="InterPro" id="IPR008271">
    <property type="entry name" value="Ser/Thr_kinase_AS"/>
</dbReference>
<dbReference type="PROSITE" id="PS00107">
    <property type="entry name" value="PROTEIN_KINASE_ATP"/>
    <property type="match status" value="1"/>
</dbReference>